<protein>
    <submittedName>
        <fullName evidence="1">Uncharacterized protein</fullName>
    </submittedName>
</protein>
<name>A0A2L0HAG4_RHIFR</name>
<geneLocation type="plasmid" evidence="2">
    <name>psfrenxt3a</name>
</geneLocation>
<keyword evidence="1" id="KW-0614">Plasmid</keyword>
<evidence type="ECO:0000313" key="2">
    <source>
        <dbReference type="Proteomes" id="UP000239340"/>
    </source>
</evidence>
<sequence length="88" mass="9701">MVNSVTLACPNERLLRASVFQRGYRWQRRVEKGNPEACMHRRLSKAAAASAVGRSSQVAVNQPFTFLIACQHGIRFGIAVLPVEDCAS</sequence>
<evidence type="ECO:0000313" key="1">
    <source>
        <dbReference type="EMBL" id="AUX78491.1"/>
    </source>
</evidence>
<reference evidence="1 2" key="1">
    <citation type="submission" date="2017-10" db="EMBL/GenBank/DDBJ databases">
        <title>Analysis of the genome sequences of Rhizobium populations associated to common bean (phaseolus vulgaris).</title>
        <authorList>
            <person name="Bustos P."/>
            <person name="Santamaria R.I."/>
            <person name="Miranda-Sanchez F."/>
            <person name="Perez-Carrascal O."/>
            <person name="Juarez S."/>
            <person name="Lozano L."/>
            <person name="Martinez-Flores I."/>
            <person name="Vinuesa P."/>
            <person name="Martinez-Romero E."/>
            <person name="Cevallos M.A."/>
            <person name="Romero D."/>
            <person name="Davila G."/>
            <person name="Gonzalez V."/>
        </authorList>
    </citation>
    <scope>NUCLEOTIDE SEQUENCE [LARGE SCALE GENOMIC DNA]</scope>
    <source>
        <strain evidence="1 2">NXT3</strain>
        <plasmid evidence="2">Plasmid psfrenxt3a</plasmid>
    </source>
</reference>
<organism evidence="1 2">
    <name type="scientific">Rhizobium fredii</name>
    <name type="common">Sinorhizobium fredii</name>
    <dbReference type="NCBI Taxonomy" id="380"/>
    <lineage>
        <taxon>Bacteria</taxon>
        <taxon>Pseudomonadati</taxon>
        <taxon>Pseudomonadota</taxon>
        <taxon>Alphaproteobacteria</taxon>
        <taxon>Hyphomicrobiales</taxon>
        <taxon>Rhizobiaceae</taxon>
        <taxon>Sinorhizobium/Ensifer group</taxon>
        <taxon>Sinorhizobium</taxon>
    </lineage>
</organism>
<accession>A0A2L0HAG4</accession>
<dbReference type="Proteomes" id="UP000239340">
    <property type="component" value="Plasmid pSfreNXT3a"/>
</dbReference>
<dbReference type="AlphaFoldDB" id="A0A2L0HAG4"/>
<gene>
    <name evidence="1" type="ORF">NXT3_PA00200</name>
</gene>
<dbReference type="EMBL" id="CP024308">
    <property type="protein sequence ID" value="AUX78491.1"/>
    <property type="molecule type" value="Genomic_DNA"/>
</dbReference>
<proteinExistence type="predicted"/>